<proteinExistence type="predicted"/>
<evidence type="ECO:0000313" key="1">
    <source>
        <dbReference type="EMBL" id="KAF2469853.1"/>
    </source>
</evidence>
<dbReference type="Proteomes" id="UP000799755">
    <property type="component" value="Unassembled WGS sequence"/>
</dbReference>
<comment type="caution">
    <text evidence="1">The sequence shown here is derived from an EMBL/GenBank/DDBJ whole genome shotgun (WGS) entry which is preliminary data.</text>
</comment>
<protein>
    <submittedName>
        <fullName evidence="1">Uncharacterized protein</fullName>
    </submittedName>
</protein>
<reference evidence="1" key="1">
    <citation type="journal article" date="2020" name="Stud. Mycol.">
        <title>101 Dothideomycetes genomes: a test case for predicting lifestyles and emergence of pathogens.</title>
        <authorList>
            <person name="Haridas S."/>
            <person name="Albert R."/>
            <person name="Binder M."/>
            <person name="Bloem J."/>
            <person name="Labutti K."/>
            <person name="Salamov A."/>
            <person name="Andreopoulos B."/>
            <person name="Baker S."/>
            <person name="Barry K."/>
            <person name="Bills G."/>
            <person name="Bluhm B."/>
            <person name="Cannon C."/>
            <person name="Castanera R."/>
            <person name="Culley D."/>
            <person name="Daum C."/>
            <person name="Ezra D."/>
            <person name="Gonzalez J."/>
            <person name="Henrissat B."/>
            <person name="Kuo A."/>
            <person name="Liang C."/>
            <person name="Lipzen A."/>
            <person name="Lutzoni F."/>
            <person name="Magnuson J."/>
            <person name="Mondo S."/>
            <person name="Nolan M."/>
            <person name="Ohm R."/>
            <person name="Pangilinan J."/>
            <person name="Park H.-J."/>
            <person name="Ramirez L."/>
            <person name="Alfaro M."/>
            <person name="Sun H."/>
            <person name="Tritt A."/>
            <person name="Yoshinaga Y."/>
            <person name="Zwiers L.-H."/>
            <person name="Turgeon B."/>
            <person name="Goodwin S."/>
            <person name="Spatafora J."/>
            <person name="Crous P."/>
            <person name="Grigoriev I."/>
        </authorList>
    </citation>
    <scope>NUCLEOTIDE SEQUENCE</scope>
    <source>
        <strain evidence="1">ATCC 200398</strain>
    </source>
</reference>
<name>A0ACB6QTG0_9PLEO</name>
<evidence type="ECO:0000313" key="2">
    <source>
        <dbReference type="Proteomes" id="UP000799755"/>
    </source>
</evidence>
<organism evidence="1 2">
    <name type="scientific">Lindgomyces ingoldianus</name>
    <dbReference type="NCBI Taxonomy" id="673940"/>
    <lineage>
        <taxon>Eukaryota</taxon>
        <taxon>Fungi</taxon>
        <taxon>Dikarya</taxon>
        <taxon>Ascomycota</taxon>
        <taxon>Pezizomycotina</taxon>
        <taxon>Dothideomycetes</taxon>
        <taxon>Pleosporomycetidae</taxon>
        <taxon>Pleosporales</taxon>
        <taxon>Lindgomycetaceae</taxon>
        <taxon>Lindgomyces</taxon>
    </lineage>
</organism>
<keyword evidence="2" id="KW-1185">Reference proteome</keyword>
<dbReference type="EMBL" id="MU003510">
    <property type="protein sequence ID" value="KAF2469853.1"/>
    <property type="molecule type" value="Genomic_DNA"/>
</dbReference>
<gene>
    <name evidence="1" type="ORF">BDR25DRAFT_370506</name>
</gene>
<accession>A0ACB6QTG0</accession>
<sequence>MSFPTTRYTPPGRGKESALRAAVREVLCEPDIKEVRSPDDDPLQSLQGRDLLCANSPKLSEDGDNSDKILINARAWLEGLYEQEQQKIDWTPEYRSRPFGSVACGSDHPIILENEKSKGVEERLPTHIGQPDLCVNTEPLEWIRLGHGPRSSSIEDLIAPLRQVRLEQRNATRGVHPVNDTYEDLLKTLQGWNRIATEQLVKPKNTPSSSQGGSSRELRRVLKERWEMLQQLAKSDQNPRLLDKHSENLLRAIHAYRSETTHFVDQTPYNLMAVMLANQGIADPGLDVDVKAHMIQVMLGEMHLFYRHQYAQERAAMLNEFSFAREQKDWTKVESLQHQKLDFDLKIWDDAGRRVCYDVQSMWNNLRAKTLGEVQDLAVLQAAQKWTVAELLSSPTGILRKKCGDEDAAVERVIRQQLEAIDAELGVIEGSLRAMFHLQKRNVFRVKKMSGLDVDDPELRKIVSERRLSRPDMPQIMTEVAMELGDVKEKSAYMLRRLEILESSLQTAQQAAQGREKDDHAALDMLNGKVE</sequence>